<evidence type="ECO:0000313" key="3">
    <source>
        <dbReference type="Proteomes" id="UP001153269"/>
    </source>
</evidence>
<comment type="caution">
    <text evidence="2">The sequence shown here is derived from an EMBL/GenBank/DDBJ whole genome shotgun (WGS) entry which is preliminary data.</text>
</comment>
<dbReference type="Proteomes" id="UP001153269">
    <property type="component" value="Unassembled WGS sequence"/>
</dbReference>
<organism evidence="2 3">
    <name type="scientific">Pleuronectes platessa</name>
    <name type="common">European plaice</name>
    <dbReference type="NCBI Taxonomy" id="8262"/>
    <lineage>
        <taxon>Eukaryota</taxon>
        <taxon>Metazoa</taxon>
        <taxon>Chordata</taxon>
        <taxon>Craniata</taxon>
        <taxon>Vertebrata</taxon>
        <taxon>Euteleostomi</taxon>
        <taxon>Actinopterygii</taxon>
        <taxon>Neopterygii</taxon>
        <taxon>Teleostei</taxon>
        <taxon>Neoteleostei</taxon>
        <taxon>Acanthomorphata</taxon>
        <taxon>Carangaria</taxon>
        <taxon>Pleuronectiformes</taxon>
        <taxon>Pleuronectoidei</taxon>
        <taxon>Pleuronectidae</taxon>
        <taxon>Pleuronectes</taxon>
    </lineage>
</organism>
<feature type="compositionally biased region" description="Polar residues" evidence="1">
    <location>
        <begin position="93"/>
        <end position="102"/>
    </location>
</feature>
<dbReference type="EMBL" id="CADEAL010004054">
    <property type="protein sequence ID" value="CAB1450441.1"/>
    <property type="molecule type" value="Genomic_DNA"/>
</dbReference>
<feature type="region of interest" description="Disordered" evidence="1">
    <location>
        <begin position="82"/>
        <end position="103"/>
    </location>
</feature>
<gene>
    <name evidence="2" type="ORF">PLEPLA_LOCUS38130</name>
</gene>
<proteinExistence type="predicted"/>
<keyword evidence="3" id="KW-1185">Reference proteome</keyword>
<reference evidence="2" key="1">
    <citation type="submission" date="2020-03" db="EMBL/GenBank/DDBJ databases">
        <authorList>
            <person name="Weist P."/>
        </authorList>
    </citation>
    <scope>NUCLEOTIDE SEQUENCE</scope>
</reference>
<protein>
    <submittedName>
        <fullName evidence="2">Uncharacterized protein</fullName>
    </submittedName>
</protein>
<evidence type="ECO:0000313" key="2">
    <source>
        <dbReference type="EMBL" id="CAB1450441.1"/>
    </source>
</evidence>
<name>A0A9N7VDQ0_PLEPL</name>
<accession>A0A9N7VDQ0</accession>
<dbReference type="AlphaFoldDB" id="A0A9N7VDQ0"/>
<sequence>MERLQTELPDQIVVGGAKFVWHPGYHSPLLEDGKMAALQRPQAQIHHYTDFPFFPIPLSPVLVSSSQSTSVLATLSKVPTQGELEAVQPSPESPSWVTSNPAPQALLQACGPESWQLSLSERD</sequence>
<evidence type="ECO:0000256" key="1">
    <source>
        <dbReference type="SAM" id="MobiDB-lite"/>
    </source>
</evidence>